<proteinExistence type="inferred from homology"/>
<evidence type="ECO:0000313" key="10">
    <source>
        <dbReference type="Proteomes" id="UP001524586"/>
    </source>
</evidence>
<dbReference type="PRINTS" id="PR01837">
    <property type="entry name" value="MGTCSAPBPROT"/>
</dbReference>
<keyword evidence="10" id="KW-1185">Reference proteome</keyword>
<comment type="subcellular location">
    <subcellularLocation>
        <location evidence="7">Cell inner membrane</location>
        <topology evidence="7">Multi-pass membrane protein</topology>
    </subcellularLocation>
    <subcellularLocation>
        <location evidence="1">Cell membrane</location>
        <topology evidence="1">Multi-pass membrane protein</topology>
    </subcellularLocation>
</comment>
<keyword evidence="7" id="KW-0997">Cell inner membrane</keyword>
<keyword evidence="4 7" id="KW-0812">Transmembrane</keyword>
<organism evidence="9 10">
    <name type="scientific">Methylomonas rivi</name>
    <dbReference type="NCBI Taxonomy" id="2952226"/>
    <lineage>
        <taxon>Bacteria</taxon>
        <taxon>Pseudomonadati</taxon>
        <taxon>Pseudomonadota</taxon>
        <taxon>Gammaproteobacteria</taxon>
        <taxon>Methylococcales</taxon>
        <taxon>Methylococcaceae</taxon>
        <taxon>Methylomonas</taxon>
    </lineage>
</organism>
<reference evidence="9 10" key="1">
    <citation type="submission" date="2022-07" db="EMBL/GenBank/DDBJ databases">
        <title>Methylomonas rivi sp. nov., Methylomonas rosea sp. nov., Methylomonas aureus sp. nov. and Methylomonas subterranea sp. nov., four novel methanotrophs isolated from a freshwater creek and the deep terrestrial subsurface.</title>
        <authorList>
            <person name="Abin C."/>
            <person name="Sankaranarayanan K."/>
            <person name="Garner C."/>
            <person name="Sindelar R."/>
            <person name="Kotary K."/>
            <person name="Garner R."/>
            <person name="Barclay S."/>
            <person name="Lawson P."/>
            <person name="Krumholz L."/>
        </authorList>
    </citation>
    <scope>NUCLEOTIDE SEQUENCE [LARGE SCALE GENOMIC DNA]</scope>
    <source>
        <strain evidence="9 10">WSC-6</strain>
    </source>
</reference>
<evidence type="ECO:0000259" key="8">
    <source>
        <dbReference type="Pfam" id="PF02308"/>
    </source>
</evidence>
<dbReference type="Proteomes" id="UP001524586">
    <property type="component" value="Unassembled WGS sequence"/>
</dbReference>
<protein>
    <recommendedName>
        <fullName evidence="7">Protein MgtC</fullName>
    </recommendedName>
</protein>
<evidence type="ECO:0000256" key="1">
    <source>
        <dbReference type="ARBA" id="ARBA00004651"/>
    </source>
</evidence>
<evidence type="ECO:0000256" key="5">
    <source>
        <dbReference type="ARBA" id="ARBA00022989"/>
    </source>
</evidence>
<evidence type="ECO:0000256" key="7">
    <source>
        <dbReference type="RuleBase" id="RU365041"/>
    </source>
</evidence>
<dbReference type="InterPro" id="IPR036259">
    <property type="entry name" value="MFS_trans_sf"/>
</dbReference>
<evidence type="ECO:0000256" key="3">
    <source>
        <dbReference type="ARBA" id="ARBA00022475"/>
    </source>
</evidence>
<dbReference type="EMBL" id="JANIBK010000254">
    <property type="protein sequence ID" value="MCQ8130891.1"/>
    <property type="molecule type" value="Genomic_DNA"/>
</dbReference>
<accession>A0ABT1UAK2</accession>
<evidence type="ECO:0000256" key="2">
    <source>
        <dbReference type="ARBA" id="ARBA00009298"/>
    </source>
</evidence>
<name>A0ABT1UAK2_9GAMM</name>
<dbReference type="PANTHER" id="PTHR33778">
    <property type="entry name" value="PROTEIN MGTC"/>
    <property type="match status" value="1"/>
</dbReference>
<evidence type="ECO:0000313" key="9">
    <source>
        <dbReference type="EMBL" id="MCQ8130891.1"/>
    </source>
</evidence>
<feature type="transmembrane region" description="Helical" evidence="7">
    <location>
        <begin position="112"/>
        <end position="130"/>
    </location>
</feature>
<gene>
    <name evidence="9" type="ORF">NP596_20720</name>
</gene>
<evidence type="ECO:0000256" key="6">
    <source>
        <dbReference type="ARBA" id="ARBA00023136"/>
    </source>
</evidence>
<feature type="transmembrane region" description="Helical" evidence="7">
    <location>
        <begin position="20"/>
        <end position="39"/>
    </location>
</feature>
<dbReference type="InterPro" id="IPR003416">
    <property type="entry name" value="MgtC/SapB/SrpB/YhiD_fam"/>
</dbReference>
<dbReference type="SUPFAM" id="SSF103473">
    <property type="entry name" value="MFS general substrate transporter"/>
    <property type="match status" value="1"/>
</dbReference>
<comment type="caution">
    <text evidence="9">The sequence shown here is derived from an EMBL/GenBank/DDBJ whole genome shotgun (WGS) entry which is preliminary data.</text>
</comment>
<comment type="similarity">
    <text evidence="2 7">Belongs to the MgtC/SapB family.</text>
</comment>
<keyword evidence="6 7" id="KW-0472">Membrane</keyword>
<dbReference type="RefSeq" id="WP_256617286.1">
    <property type="nucleotide sequence ID" value="NZ_JANIBK010000254.1"/>
</dbReference>
<feature type="transmembrane region" description="Helical" evidence="7">
    <location>
        <begin position="51"/>
        <end position="69"/>
    </location>
</feature>
<evidence type="ECO:0000256" key="4">
    <source>
        <dbReference type="ARBA" id="ARBA00022692"/>
    </source>
</evidence>
<feature type="transmembrane region" description="Helical" evidence="7">
    <location>
        <begin position="89"/>
        <end position="105"/>
    </location>
</feature>
<dbReference type="Pfam" id="PF02308">
    <property type="entry name" value="MgtC"/>
    <property type="match status" value="1"/>
</dbReference>
<keyword evidence="5 7" id="KW-1133">Transmembrane helix</keyword>
<dbReference type="InterPro" id="IPR049177">
    <property type="entry name" value="MgtC_SapB_SrpB_YhiD_N"/>
</dbReference>
<sequence>MNATLENLFQYCTLPQTQANAMIIGNILVAFLLGIIAGYERSYHGRAAGMRTYGLVCMASSAVTVIAGFPDFWYGGLQSLPVAAEPTRVIQGVVTGIGFLGAGVIMREGLNISGLTTAASIWSAAAIGVLCGSGFYLAAVVLTLLSLLAMIWGVQLENILPSRHAVVVTLYFDLHWLPNELEIKALVADLGYRIAEGSTSIQYRNRHQEWHLVLLAASSQKVSLPQLAAQLHRQPTLKGFQVAYARN</sequence>
<keyword evidence="3" id="KW-1003">Cell membrane</keyword>
<feature type="domain" description="MgtC/SapB/SrpB/YhiD N-terminal" evidence="8">
    <location>
        <begin position="27"/>
        <end position="157"/>
    </location>
</feature>
<dbReference type="PANTHER" id="PTHR33778:SF1">
    <property type="entry name" value="MAGNESIUM TRANSPORTER YHID-RELATED"/>
    <property type="match status" value="1"/>
</dbReference>